<keyword evidence="4" id="KW-1185">Reference proteome</keyword>
<name>A0A2T0XJK4_9BURK</name>
<dbReference type="Pfam" id="PF01144">
    <property type="entry name" value="CoA_trans"/>
    <property type="match status" value="1"/>
</dbReference>
<evidence type="ECO:0000256" key="2">
    <source>
        <dbReference type="ARBA" id="ARBA00022679"/>
    </source>
</evidence>
<dbReference type="InterPro" id="IPR037171">
    <property type="entry name" value="NagB/RpiA_transferase-like"/>
</dbReference>
<evidence type="ECO:0000313" key="4">
    <source>
        <dbReference type="Proteomes" id="UP000238308"/>
    </source>
</evidence>
<dbReference type="InterPro" id="IPR004165">
    <property type="entry name" value="CoA_trans_fam_I"/>
</dbReference>
<gene>
    <name evidence="3" type="ORF">BCM14_0580</name>
</gene>
<proteinExistence type="inferred from homology"/>
<organism evidence="3 4">
    <name type="scientific">Jezberella montanilacus</name>
    <dbReference type="NCBI Taxonomy" id="323426"/>
    <lineage>
        <taxon>Bacteria</taxon>
        <taxon>Pseudomonadati</taxon>
        <taxon>Pseudomonadota</taxon>
        <taxon>Betaproteobacteria</taxon>
        <taxon>Burkholderiales</taxon>
        <taxon>Alcaligenaceae</taxon>
        <taxon>Jezberella</taxon>
    </lineage>
</organism>
<protein>
    <submittedName>
        <fullName evidence="3">3-oxoadipate CoA-transferase beta subunit</fullName>
    </submittedName>
</protein>
<dbReference type="Gene3D" id="3.40.1080.10">
    <property type="entry name" value="Glutaconate Coenzyme A-transferase"/>
    <property type="match status" value="1"/>
</dbReference>
<accession>A0A2T0XJK4</accession>
<dbReference type="PANTHER" id="PTHR13707:SF60">
    <property type="entry name" value="ACETATE COA-TRANSFERASE SUBUNIT ALPHA"/>
    <property type="match status" value="1"/>
</dbReference>
<comment type="caution">
    <text evidence="3">The sequence shown here is derived from an EMBL/GenBank/DDBJ whole genome shotgun (WGS) entry which is preliminary data.</text>
</comment>
<comment type="similarity">
    <text evidence="1">Belongs to the 3-oxoacid CoA-transferase subunit B family.</text>
</comment>
<dbReference type="EMBL" id="PVTV01000011">
    <property type="protein sequence ID" value="PRY99139.1"/>
    <property type="molecule type" value="Genomic_DNA"/>
</dbReference>
<dbReference type="OrthoDB" id="3369756at2"/>
<keyword evidence="2 3" id="KW-0808">Transferase</keyword>
<sequence length="238" mass="25025">MKGVSRETLAHIAAQDMPDGSCVNLGIGLPTMMADYVPAGREIMLHSEQGILGLGPKPEPGFEDEDVVSAGKTPLTLVKGASIFSHSDSFLMIRGGHIDISCLGAFQVGANGDLANWSTGDPTHTPAVGGAMDLAAGSANVWALMEHCQKDGAPRILERCTYPLTAAQCVKRIYTNLALILVTANGLIVQRIAAGLDFDSLQSVTAAKLTLSNTCSEYRPLTEAELANHQPNLLLADA</sequence>
<dbReference type="GO" id="GO:0008410">
    <property type="term" value="F:CoA-transferase activity"/>
    <property type="evidence" value="ECO:0007669"/>
    <property type="project" value="InterPro"/>
</dbReference>
<dbReference type="PANTHER" id="PTHR13707">
    <property type="entry name" value="KETOACID-COENZYME A TRANSFERASE"/>
    <property type="match status" value="1"/>
</dbReference>
<evidence type="ECO:0000313" key="3">
    <source>
        <dbReference type="EMBL" id="PRY99139.1"/>
    </source>
</evidence>
<dbReference type="SUPFAM" id="SSF100950">
    <property type="entry name" value="NagB/RpiA/CoA transferase-like"/>
    <property type="match status" value="1"/>
</dbReference>
<dbReference type="SMART" id="SM00882">
    <property type="entry name" value="CoA_trans"/>
    <property type="match status" value="1"/>
</dbReference>
<dbReference type="Proteomes" id="UP000238308">
    <property type="component" value="Unassembled WGS sequence"/>
</dbReference>
<reference evidence="3 4" key="1">
    <citation type="submission" date="2018-03" db="EMBL/GenBank/DDBJ databases">
        <title>Genomic Encyclopedia of Type Strains, Phase III (KMG-III): the genomes of soil and plant-associated and newly described type strains.</title>
        <authorList>
            <person name="Whitman W."/>
        </authorList>
    </citation>
    <scope>NUCLEOTIDE SEQUENCE [LARGE SCALE GENOMIC DNA]</scope>
    <source>
        <strain evidence="3 4">MWH-P2sevCIIIb</strain>
    </source>
</reference>
<dbReference type="NCBIfam" id="TIGR02428">
    <property type="entry name" value="pcaJ_scoB_fam"/>
    <property type="match status" value="1"/>
</dbReference>
<evidence type="ECO:0000256" key="1">
    <source>
        <dbReference type="ARBA" id="ARBA00007047"/>
    </source>
</evidence>
<dbReference type="AlphaFoldDB" id="A0A2T0XJK4"/>
<dbReference type="RefSeq" id="WP_106226477.1">
    <property type="nucleotide sequence ID" value="NZ_PVTV01000011.1"/>
</dbReference>
<dbReference type="InterPro" id="IPR012791">
    <property type="entry name" value="3-oxoacid_CoA-transf_B"/>
</dbReference>